<evidence type="ECO:0000256" key="5">
    <source>
        <dbReference type="ARBA" id="ARBA00022741"/>
    </source>
</evidence>
<keyword evidence="15" id="KW-1185">Reference proteome</keyword>
<dbReference type="SUPFAM" id="SSF56112">
    <property type="entry name" value="Protein kinase-like (PK-like)"/>
    <property type="match status" value="1"/>
</dbReference>
<dbReference type="GO" id="GO:0035556">
    <property type="term" value="P:intracellular signal transduction"/>
    <property type="evidence" value="ECO:0007669"/>
    <property type="project" value="TreeGrafter"/>
</dbReference>
<evidence type="ECO:0000256" key="2">
    <source>
        <dbReference type="ARBA" id="ARBA00012513"/>
    </source>
</evidence>
<feature type="compositionally biased region" description="Low complexity" evidence="11">
    <location>
        <begin position="103"/>
        <end position="125"/>
    </location>
</feature>
<dbReference type="FunFam" id="1.10.510.10:FF:000792">
    <property type="entry name" value="Non-specific serine/threonine protein kinase"/>
    <property type="match status" value="1"/>
</dbReference>
<dbReference type="PANTHER" id="PTHR24346:SF82">
    <property type="entry name" value="KP78A-RELATED"/>
    <property type="match status" value="1"/>
</dbReference>
<feature type="compositionally biased region" description="Low complexity" evidence="11">
    <location>
        <begin position="1"/>
        <end position="28"/>
    </location>
</feature>
<dbReference type="EMBL" id="CENE01000001">
    <property type="protein sequence ID" value="CEQ39006.1"/>
    <property type="molecule type" value="Genomic_DNA"/>
</dbReference>
<evidence type="ECO:0000256" key="9">
    <source>
        <dbReference type="ARBA" id="ARBA00048679"/>
    </source>
</evidence>
<feature type="region of interest" description="Disordered" evidence="11">
    <location>
        <begin position="795"/>
        <end position="820"/>
    </location>
</feature>
<dbReference type="SMART" id="SM00220">
    <property type="entry name" value="S_TKc"/>
    <property type="match status" value="1"/>
</dbReference>
<feature type="domain" description="Protein kinase" evidence="12">
    <location>
        <begin position="435"/>
        <end position="724"/>
    </location>
</feature>
<feature type="region of interest" description="Disordered" evidence="11">
    <location>
        <begin position="1393"/>
        <end position="1476"/>
    </location>
</feature>
<feature type="region of interest" description="Disordered" evidence="11">
    <location>
        <begin position="1044"/>
        <end position="1063"/>
    </location>
</feature>
<dbReference type="OrthoDB" id="193931at2759"/>
<feature type="compositionally biased region" description="Low complexity" evidence="11">
    <location>
        <begin position="350"/>
        <end position="360"/>
    </location>
</feature>
<dbReference type="InterPro" id="IPR011009">
    <property type="entry name" value="Kinase-like_dom_sf"/>
</dbReference>
<comment type="catalytic activity">
    <reaction evidence="8">
        <text>L-threonyl-[protein] + ATP = O-phospho-L-threonyl-[protein] + ADP + H(+)</text>
        <dbReference type="Rhea" id="RHEA:46608"/>
        <dbReference type="Rhea" id="RHEA-COMP:11060"/>
        <dbReference type="Rhea" id="RHEA-COMP:11605"/>
        <dbReference type="ChEBI" id="CHEBI:15378"/>
        <dbReference type="ChEBI" id="CHEBI:30013"/>
        <dbReference type="ChEBI" id="CHEBI:30616"/>
        <dbReference type="ChEBI" id="CHEBI:61977"/>
        <dbReference type="ChEBI" id="CHEBI:456216"/>
        <dbReference type="EC" id="2.7.11.1"/>
    </reaction>
</comment>
<feature type="compositionally biased region" description="Polar residues" evidence="11">
    <location>
        <begin position="1435"/>
        <end position="1457"/>
    </location>
</feature>
<keyword evidence="5 10" id="KW-0547">Nucleotide-binding</keyword>
<gene>
    <name evidence="14" type="primary">SPOSA6832_00487</name>
</gene>
<reference evidence="15" key="1">
    <citation type="submission" date="2015-02" db="EMBL/GenBank/DDBJ databases">
        <authorList>
            <person name="Gon?alves P."/>
        </authorList>
    </citation>
    <scope>NUCLEOTIDE SEQUENCE [LARGE SCALE GENOMIC DNA]</scope>
</reference>
<organism evidence="14 15">
    <name type="scientific">Sporidiobolus salmonicolor</name>
    <name type="common">Yeast-like fungus</name>
    <name type="synonym">Sporobolomyces salmonicolor</name>
    <dbReference type="NCBI Taxonomy" id="5005"/>
    <lineage>
        <taxon>Eukaryota</taxon>
        <taxon>Fungi</taxon>
        <taxon>Dikarya</taxon>
        <taxon>Basidiomycota</taxon>
        <taxon>Pucciniomycotina</taxon>
        <taxon>Microbotryomycetes</taxon>
        <taxon>Sporidiobolales</taxon>
        <taxon>Sporidiobolaceae</taxon>
        <taxon>Sporobolomyces</taxon>
    </lineage>
</organism>
<evidence type="ECO:0000256" key="8">
    <source>
        <dbReference type="ARBA" id="ARBA00047899"/>
    </source>
</evidence>
<dbReference type="Gene3D" id="3.30.310.80">
    <property type="entry name" value="Kinase associated domain 1, KA1"/>
    <property type="match status" value="1"/>
</dbReference>
<accession>A0A0D6EGG5</accession>
<dbReference type="InterPro" id="IPR017441">
    <property type="entry name" value="Protein_kinase_ATP_BS"/>
</dbReference>
<feature type="compositionally biased region" description="Polar residues" evidence="11">
    <location>
        <begin position="1005"/>
        <end position="1018"/>
    </location>
</feature>
<feature type="compositionally biased region" description="Polar residues" evidence="11">
    <location>
        <begin position="1296"/>
        <end position="1310"/>
    </location>
</feature>
<dbReference type="Pfam" id="PF02149">
    <property type="entry name" value="KA1"/>
    <property type="match status" value="1"/>
</dbReference>
<dbReference type="PROSITE" id="PS00107">
    <property type="entry name" value="PROTEIN_KINASE_ATP"/>
    <property type="match status" value="1"/>
</dbReference>
<dbReference type="Gene3D" id="1.10.510.10">
    <property type="entry name" value="Transferase(Phosphotransferase) domain 1"/>
    <property type="match status" value="2"/>
</dbReference>
<feature type="compositionally biased region" description="Low complexity" evidence="11">
    <location>
        <begin position="368"/>
        <end position="378"/>
    </location>
</feature>
<feature type="compositionally biased region" description="Basic and acidic residues" evidence="11">
    <location>
        <begin position="400"/>
        <end position="415"/>
    </location>
</feature>
<evidence type="ECO:0000256" key="3">
    <source>
        <dbReference type="ARBA" id="ARBA00022527"/>
    </source>
</evidence>
<dbReference type="Pfam" id="PF00069">
    <property type="entry name" value="Pkinase"/>
    <property type="match status" value="1"/>
</dbReference>
<evidence type="ECO:0000313" key="15">
    <source>
        <dbReference type="Proteomes" id="UP000243876"/>
    </source>
</evidence>
<feature type="compositionally biased region" description="Pro residues" evidence="11">
    <location>
        <begin position="1141"/>
        <end position="1150"/>
    </location>
</feature>
<protein>
    <recommendedName>
        <fullName evidence="2">non-specific serine/threonine protein kinase</fullName>
        <ecNumber evidence="2">2.7.11.1</ecNumber>
    </recommendedName>
</protein>
<comment type="similarity">
    <text evidence="1">Belongs to the protein kinase superfamily. CAMK Ser/Thr protein kinase family. NIM1 subfamily.</text>
</comment>
<dbReference type="PROSITE" id="PS00108">
    <property type="entry name" value="PROTEIN_KINASE_ST"/>
    <property type="match status" value="1"/>
</dbReference>
<feature type="domain" description="KA1" evidence="13">
    <location>
        <begin position="1482"/>
        <end position="1532"/>
    </location>
</feature>
<dbReference type="GO" id="GO:0004674">
    <property type="term" value="F:protein serine/threonine kinase activity"/>
    <property type="evidence" value="ECO:0007669"/>
    <property type="project" value="UniProtKB-KW"/>
</dbReference>
<feature type="compositionally biased region" description="Low complexity" evidence="11">
    <location>
        <begin position="161"/>
        <end position="171"/>
    </location>
</feature>
<dbReference type="GO" id="GO:0005524">
    <property type="term" value="F:ATP binding"/>
    <property type="evidence" value="ECO:0007669"/>
    <property type="project" value="UniProtKB-UniRule"/>
</dbReference>
<dbReference type="GO" id="GO:0000226">
    <property type="term" value="P:microtubule cytoskeleton organization"/>
    <property type="evidence" value="ECO:0007669"/>
    <property type="project" value="TreeGrafter"/>
</dbReference>
<evidence type="ECO:0000256" key="10">
    <source>
        <dbReference type="PROSITE-ProRule" id="PRU10141"/>
    </source>
</evidence>
<keyword evidence="6" id="KW-0418">Kinase</keyword>
<dbReference type="PROSITE" id="PS50032">
    <property type="entry name" value="KA1"/>
    <property type="match status" value="1"/>
</dbReference>
<dbReference type="GO" id="GO:0005737">
    <property type="term" value="C:cytoplasm"/>
    <property type="evidence" value="ECO:0007669"/>
    <property type="project" value="TreeGrafter"/>
</dbReference>
<comment type="catalytic activity">
    <reaction evidence="9">
        <text>L-seryl-[protein] + ATP = O-phospho-L-seryl-[protein] + ADP + H(+)</text>
        <dbReference type="Rhea" id="RHEA:17989"/>
        <dbReference type="Rhea" id="RHEA-COMP:9863"/>
        <dbReference type="Rhea" id="RHEA-COMP:11604"/>
        <dbReference type="ChEBI" id="CHEBI:15378"/>
        <dbReference type="ChEBI" id="CHEBI:29999"/>
        <dbReference type="ChEBI" id="CHEBI:30616"/>
        <dbReference type="ChEBI" id="CHEBI:83421"/>
        <dbReference type="ChEBI" id="CHEBI:456216"/>
        <dbReference type="EC" id="2.7.11.1"/>
    </reaction>
</comment>
<dbReference type="InterPro" id="IPR001772">
    <property type="entry name" value="KA1_dom"/>
</dbReference>
<proteinExistence type="inferred from homology"/>
<dbReference type="PANTHER" id="PTHR24346">
    <property type="entry name" value="MAP/MICROTUBULE AFFINITY-REGULATING KINASE"/>
    <property type="match status" value="1"/>
</dbReference>
<evidence type="ECO:0000259" key="13">
    <source>
        <dbReference type="PROSITE" id="PS50032"/>
    </source>
</evidence>
<feature type="region of interest" description="Disordered" evidence="11">
    <location>
        <begin position="950"/>
        <end position="1039"/>
    </location>
</feature>
<feature type="compositionally biased region" description="Polar residues" evidence="11">
    <location>
        <begin position="1405"/>
        <end position="1427"/>
    </location>
</feature>
<evidence type="ECO:0000256" key="7">
    <source>
        <dbReference type="ARBA" id="ARBA00022840"/>
    </source>
</evidence>
<evidence type="ECO:0000256" key="4">
    <source>
        <dbReference type="ARBA" id="ARBA00022679"/>
    </source>
</evidence>
<evidence type="ECO:0000256" key="6">
    <source>
        <dbReference type="ARBA" id="ARBA00022777"/>
    </source>
</evidence>
<feature type="region of interest" description="Disordered" evidence="11">
    <location>
        <begin position="1290"/>
        <end position="1310"/>
    </location>
</feature>
<dbReference type="SUPFAM" id="SSF103243">
    <property type="entry name" value="KA1-like"/>
    <property type="match status" value="1"/>
</dbReference>
<feature type="region of interest" description="Disordered" evidence="11">
    <location>
        <begin position="1"/>
        <end position="432"/>
    </location>
</feature>
<evidence type="ECO:0000256" key="11">
    <source>
        <dbReference type="SAM" id="MobiDB-lite"/>
    </source>
</evidence>
<name>A0A0D6EGG5_SPOSA</name>
<feature type="compositionally biased region" description="Low complexity" evidence="11">
    <location>
        <begin position="326"/>
        <end position="341"/>
    </location>
</feature>
<feature type="compositionally biased region" description="Basic and acidic residues" evidence="11">
    <location>
        <begin position="801"/>
        <end position="818"/>
    </location>
</feature>
<keyword evidence="3" id="KW-0723">Serine/threonine-protein kinase</keyword>
<dbReference type="InterPro" id="IPR000719">
    <property type="entry name" value="Prot_kinase_dom"/>
</dbReference>
<evidence type="ECO:0000259" key="12">
    <source>
        <dbReference type="PROSITE" id="PS50011"/>
    </source>
</evidence>
<dbReference type="InterPro" id="IPR028375">
    <property type="entry name" value="KA1/Ssp2_C"/>
</dbReference>
<feature type="compositionally biased region" description="Gly residues" evidence="11">
    <location>
        <begin position="230"/>
        <end position="247"/>
    </location>
</feature>
<evidence type="ECO:0000313" key="14">
    <source>
        <dbReference type="EMBL" id="CEQ39006.1"/>
    </source>
</evidence>
<dbReference type="EC" id="2.7.11.1" evidence="2"/>
<feature type="region of interest" description="Disordered" evidence="11">
    <location>
        <begin position="1069"/>
        <end position="1211"/>
    </location>
</feature>
<dbReference type="CDD" id="cd14077">
    <property type="entry name" value="STKc_Kin1_2"/>
    <property type="match status" value="1"/>
</dbReference>
<feature type="region of interest" description="Disordered" evidence="11">
    <location>
        <begin position="472"/>
        <end position="497"/>
    </location>
</feature>
<dbReference type="InterPro" id="IPR008271">
    <property type="entry name" value="Ser/Thr_kinase_AS"/>
</dbReference>
<dbReference type="PROSITE" id="PS50011">
    <property type="entry name" value="PROTEIN_KINASE_DOM"/>
    <property type="match status" value="1"/>
</dbReference>
<sequence>MADPSSEPPSDSSPSAPPSASSSVLSDSQHLEDAGRATSHVDTVGIPLNGTTGDGERQGSVGGDISPPHPEGTVIFPQSSEEKDTLVEQTAENGTAHLSPESAAGRTAQPAPATAPPSVTTTTPAIVSLRPKAPSPPSTALPKLKTHPADLVCTANPDPHGPSASSSPISPRESDHPSSSPSHRKRAPSETPSSLNSPADADDSHSLIAAGSRRPSMESSATSHSRPWGGAQGPFAGPGGVEGGAFGASGVISENGGTMGHGGDEESVEAEGAREVAEARGINGLEVDDMATPLAHPQALPPLDTDTDVVETLRQPSASVPPPPSASSTPPRRIHGASPSLETPPPPAPFTSGTASLFSPASPPAMPSPSSSTTNGTTARKPSSSRSAAEGASTTNGTSSRRDRDRGGREQEKLAAEAAVAGTSSSRSRKTLGEWQLTKTLGAGSMGKVKLGVSGVSGEKVAIKIIPRFTSTAAAHRPPPQNGSDPSGAPPPSKKVEPTASFLAKAAAKDASKEVRTVREGSLCLLLHHPYVCGMREMLIYPHHYYFVQEYVNGGQMLDYIISHGRLRERSARKFARQIGSALEYCHANSIVHRDLKIENILISKTGNIKIIDFGLSNLYSPVSHLSTFCGSLYFAAPELLNAKPYTGPEVDVWSFGIVLYVLVCGKVPFDDQSMPALHAKIKRGQVEYPTWLSAECKHLLSRMLVTVPSQRATLQEVLNHPWIVKGFTGPPSPHISSRTPLRFGELDPEVIRGMTGFEFGREAEIEANLTDVLQSELYRQAVRAWESKRASSGVFGEASDSDRERPAMRVDGKDMRRSPTNKRFSGLGFYGKKLAGGFNAAFAGTSAPPRGSEDVEGAGGAYGSNGLFGSSGMAGGTPRPDQLDPTRGFHPLISIYYLVKEKIERERIWGPGVFASSTLSLTGPPPPPAPAQAYQAGSGIVSPTLNAASDIARPPTASPLIPMTPQPRQRATGEEFGPHPSTAPQIVRPGASDKRSGFRPPASSVPTTPAMASSFRPSNEYEPPTSPSPRERKTSNRMSMMLPGSSAAADRERHADMQQHQQQPVNLDDIPLASHPSGGFARRFGSLLGKSSPEGGAKSHRQRASVGGLAHRASNKTAASPLPQVAESAAASAAGLQPPLSTPKPPAPGRLPSSGSDVPLASPPDGKPVIRASTVGEISPSRHQRGVSMGAAALAHSQPPGSAGGPSEAATFGRAAGANFFERRRQASMSAAKPPPRPKTSGDVAGMFDDVAEEELADSAAVQGGRMTTSGARASTNFASAAATQPTVGFIGRTPSHSSGKDSTGASESSAKPVWLKGLFSVSTTSTKPIATLRADLVKVLERLGVQHRDVKNGFECAHVPSIDLSSVGGGGGAAGKDKTVRGTIKRRASKLLLQKKEGEMPSATASPNAAEESQSSLQITTTDAGSASDRGRATSSTSFTPISAVNTDTSPTQAGASRFEGASTSAGADANGGGSANAAAVSNDLIVRFEVFIVKMPLLPGIHGLQFRRIGGNAWQYQMLARRVLQELKL</sequence>
<keyword evidence="7 10" id="KW-0067">ATP-binding</keyword>
<dbReference type="GO" id="GO:0106310">
    <property type="term" value="F:protein serine kinase activity"/>
    <property type="evidence" value="ECO:0007669"/>
    <property type="project" value="RHEA"/>
</dbReference>
<feature type="binding site" evidence="10">
    <location>
        <position position="464"/>
    </location>
    <ligand>
        <name>ATP</name>
        <dbReference type="ChEBI" id="CHEBI:30616"/>
    </ligand>
</feature>
<dbReference type="Proteomes" id="UP000243876">
    <property type="component" value="Unassembled WGS sequence"/>
</dbReference>
<evidence type="ECO:0000256" key="1">
    <source>
        <dbReference type="ARBA" id="ARBA00010791"/>
    </source>
</evidence>
<keyword evidence="4" id="KW-0808">Transferase</keyword>